<dbReference type="OrthoDB" id="7707581at2"/>
<sequence>MIAKISRQVRAILGLTVLGLTPGLAVAEMPVIYKNGGQSLFEVSAPDYWQVRAGGPRVISPPDLEEERLINRVIGFSPVSDQGAWVGFMSPNGVRTFDQAVEYLRNVGKSIVEDPVLVSEKKTRIGGLSAAKYAGHGRRGRKTVNFTAVLIDLPQDRVAISIAILEAGVDPEMINDINAIYSSFRSLR</sequence>
<reference evidence="1 2" key="1">
    <citation type="submission" date="2018-07" db="EMBL/GenBank/DDBJ databases">
        <title>Modular assembly of carbohydrate-degrading microbial communities in the ocean.</title>
        <authorList>
            <person name="Enke T.N."/>
            <person name="Datta M.S."/>
            <person name="Schwartzman J.A."/>
            <person name="Cermak N."/>
            <person name="Schmitz D.A."/>
            <person name="Barrere J."/>
            <person name="Cordero O.X."/>
        </authorList>
    </citation>
    <scope>NUCLEOTIDE SEQUENCE [LARGE SCALE GENOMIC DNA]</scope>
    <source>
        <strain evidence="1 2">C3M10</strain>
    </source>
</reference>
<organism evidence="1 2">
    <name type="scientific">Phaeobacter gallaeciensis</name>
    <dbReference type="NCBI Taxonomy" id="60890"/>
    <lineage>
        <taxon>Bacteria</taxon>
        <taxon>Pseudomonadati</taxon>
        <taxon>Pseudomonadota</taxon>
        <taxon>Alphaproteobacteria</taxon>
        <taxon>Rhodobacterales</taxon>
        <taxon>Roseobacteraceae</taxon>
        <taxon>Phaeobacter</taxon>
    </lineage>
</organism>
<dbReference type="AlphaFoldDB" id="A0A366X0A7"/>
<evidence type="ECO:0000313" key="2">
    <source>
        <dbReference type="Proteomes" id="UP000252706"/>
    </source>
</evidence>
<dbReference type="EMBL" id="QOCE01000025">
    <property type="protein sequence ID" value="RBW56861.1"/>
    <property type="molecule type" value="Genomic_DNA"/>
</dbReference>
<name>A0A366X0A7_9RHOB</name>
<accession>A0A366X0A7</accession>
<protein>
    <recommendedName>
        <fullName evidence="3">DUF1795 domain-containing protein</fullName>
    </recommendedName>
</protein>
<evidence type="ECO:0008006" key="3">
    <source>
        <dbReference type="Google" id="ProtNLM"/>
    </source>
</evidence>
<comment type="caution">
    <text evidence="1">The sequence shown here is derived from an EMBL/GenBank/DDBJ whole genome shotgun (WGS) entry which is preliminary data.</text>
</comment>
<dbReference type="Proteomes" id="UP000252706">
    <property type="component" value="Unassembled WGS sequence"/>
</dbReference>
<gene>
    <name evidence="1" type="ORF">DS909_09175</name>
</gene>
<dbReference type="RefSeq" id="WP_147232853.1">
    <property type="nucleotide sequence ID" value="NZ_QOCE01000025.1"/>
</dbReference>
<evidence type="ECO:0000313" key="1">
    <source>
        <dbReference type="EMBL" id="RBW56861.1"/>
    </source>
</evidence>
<proteinExistence type="predicted"/>